<dbReference type="SUPFAM" id="SSF46955">
    <property type="entry name" value="Putative DNA-binding domain"/>
    <property type="match status" value="2"/>
</dbReference>
<dbReference type="InterPro" id="IPR000551">
    <property type="entry name" value="MerR-type_HTH_dom"/>
</dbReference>
<dbReference type="RefSeq" id="WP_067856124.1">
    <property type="nucleotide sequence ID" value="NZ_LGTW01000024.1"/>
</dbReference>
<dbReference type="InterPro" id="IPR047057">
    <property type="entry name" value="MerR_fam"/>
</dbReference>
<keyword evidence="1" id="KW-0238">DNA-binding</keyword>
<dbReference type="InterPro" id="IPR009061">
    <property type="entry name" value="DNA-bd_dom_put_sf"/>
</dbReference>
<dbReference type="Gene3D" id="1.10.1660.10">
    <property type="match status" value="2"/>
</dbReference>
<evidence type="ECO:0000256" key="1">
    <source>
        <dbReference type="ARBA" id="ARBA00023125"/>
    </source>
</evidence>
<dbReference type="Proteomes" id="UP000070612">
    <property type="component" value="Unassembled WGS sequence"/>
</dbReference>
<dbReference type="EMBL" id="LGTW01000024">
    <property type="protein sequence ID" value="KWX20777.1"/>
    <property type="molecule type" value="Genomic_DNA"/>
</dbReference>
<dbReference type="PANTHER" id="PTHR30204:SF93">
    <property type="entry name" value="HTH MERR-TYPE DOMAIN-CONTAINING PROTEIN"/>
    <property type="match status" value="1"/>
</dbReference>
<dbReference type="AlphaFoldDB" id="A0A132PEZ4"/>
<dbReference type="PROSITE" id="PS50937">
    <property type="entry name" value="HTH_MERR_2"/>
    <property type="match status" value="2"/>
</dbReference>
<dbReference type="Pfam" id="PF13411">
    <property type="entry name" value="MerR_1"/>
    <property type="match status" value="1"/>
</dbReference>
<dbReference type="STRING" id="59750.AWC31_32690"/>
<feature type="domain" description="HTH merR-type" evidence="2">
    <location>
        <begin position="7"/>
        <end position="52"/>
    </location>
</feature>
<comment type="caution">
    <text evidence="3">The sequence shown here is derived from an EMBL/GenBank/DDBJ whole genome shotgun (WGS) entry which is preliminary data.</text>
</comment>
<dbReference type="GO" id="GO:0003700">
    <property type="term" value="F:DNA-binding transcription factor activity"/>
    <property type="evidence" value="ECO:0007669"/>
    <property type="project" value="InterPro"/>
</dbReference>
<dbReference type="GO" id="GO:0003677">
    <property type="term" value="F:DNA binding"/>
    <property type="evidence" value="ECO:0007669"/>
    <property type="project" value="UniProtKB-KW"/>
</dbReference>
<evidence type="ECO:0000313" key="3">
    <source>
        <dbReference type="EMBL" id="KWX20777.1"/>
    </source>
</evidence>
<feature type="domain" description="HTH merR-type" evidence="2">
    <location>
        <begin position="124"/>
        <end position="192"/>
    </location>
</feature>
<dbReference type="PATRIC" id="fig|59750.3.peg.3568"/>
<proteinExistence type="predicted"/>
<evidence type="ECO:0000259" key="2">
    <source>
        <dbReference type="PROSITE" id="PS50937"/>
    </source>
</evidence>
<organism evidence="3 4">
    <name type="scientific">Mycolicibacterium wolinskyi</name>
    <dbReference type="NCBI Taxonomy" id="59750"/>
    <lineage>
        <taxon>Bacteria</taxon>
        <taxon>Bacillati</taxon>
        <taxon>Actinomycetota</taxon>
        <taxon>Actinomycetes</taxon>
        <taxon>Mycobacteriales</taxon>
        <taxon>Mycobacteriaceae</taxon>
        <taxon>Mycolicibacterium</taxon>
    </lineage>
</organism>
<sequence>MKSLNSGLRTADVSQLTGYSVQQIRNLERDGVLPAARRTASGYRVYGDVHVQAAAAYRAFAAVVGPVDAKRILRAVHHESATALELVDEAHARLHGERQDLRLAQEAVGVITDEPVDDAVAADSMSISELAGALGIRVSTLRHWEFEGLVRPGRAAGGARRYAPVDVRDVRIVHQLRQAGYRIAPLRALMPQLRAGRDWDSVRATLVSRDADLGRRSRELVVGAASLHRLLFSADESDLSRAVQS</sequence>
<evidence type="ECO:0000313" key="4">
    <source>
        <dbReference type="Proteomes" id="UP000070612"/>
    </source>
</evidence>
<keyword evidence="4" id="KW-1185">Reference proteome</keyword>
<accession>A0A132PEZ4</accession>
<reference evidence="3 4" key="1">
    <citation type="submission" date="2015-07" db="EMBL/GenBank/DDBJ databases">
        <title>A draft genome sequence of Mycobacterium wolinskyi.</title>
        <authorList>
            <person name="de Man T.J."/>
            <person name="Perry K.A."/>
            <person name="Coulliette A.D."/>
            <person name="Jensen B."/>
            <person name="Toney N.C."/>
            <person name="Limbago B.M."/>
            <person name="Noble-Wang J."/>
        </authorList>
    </citation>
    <scope>NUCLEOTIDE SEQUENCE [LARGE SCALE GENOMIC DNA]</scope>
    <source>
        <strain evidence="3 4">CDC_01</strain>
    </source>
</reference>
<protein>
    <submittedName>
        <fullName evidence="3">Transcriptional regulator</fullName>
    </submittedName>
</protein>
<dbReference type="SMART" id="SM00422">
    <property type="entry name" value="HTH_MERR"/>
    <property type="match status" value="2"/>
</dbReference>
<dbReference type="Pfam" id="PF00376">
    <property type="entry name" value="MerR"/>
    <property type="match status" value="1"/>
</dbReference>
<dbReference type="PANTHER" id="PTHR30204">
    <property type="entry name" value="REDOX-CYCLING DRUG-SENSING TRANSCRIPTIONAL ACTIVATOR SOXR"/>
    <property type="match status" value="1"/>
</dbReference>
<gene>
    <name evidence="3" type="ORF">AFM11_28450</name>
</gene>
<name>A0A132PEZ4_9MYCO</name>
<dbReference type="PRINTS" id="PR00040">
    <property type="entry name" value="HTHMERR"/>
</dbReference>